<evidence type="ECO:0000259" key="2">
    <source>
        <dbReference type="Pfam" id="PF00857"/>
    </source>
</evidence>
<dbReference type="EMBL" id="JASCIQ010000056">
    <property type="protein sequence ID" value="MDI3408962.1"/>
    <property type="molecule type" value="Genomic_DNA"/>
</dbReference>
<name>A0ABT6SL91_9ACTN</name>
<dbReference type="PANTHER" id="PTHR43540">
    <property type="entry name" value="PEROXYUREIDOACRYLATE/UREIDOACRYLATE AMIDOHYDROLASE-RELATED"/>
    <property type="match status" value="1"/>
</dbReference>
<gene>
    <name evidence="3" type="ORF">QIS96_34750</name>
</gene>
<dbReference type="RefSeq" id="WP_282546839.1">
    <property type="nucleotide sequence ID" value="NZ_JASCIQ010000056.1"/>
</dbReference>
<protein>
    <submittedName>
        <fullName evidence="3">Cysteine hydrolase</fullName>
    </submittedName>
</protein>
<proteinExistence type="predicted"/>
<accession>A0ABT6SL91</accession>
<feature type="domain" description="Isochorismatase-like" evidence="2">
    <location>
        <begin position="1"/>
        <end position="155"/>
    </location>
</feature>
<dbReference type="Gene3D" id="3.40.50.850">
    <property type="entry name" value="Isochorismatase-like"/>
    <property type="match status" value="1"/>
</dbReference>
<dbReference type="InterPro" id="IPR036380">
    <property type="entry name" value="Isochorismatase-like_sf"/>
</dbReference>
<dbReference type="SUPFAM" id="SSF52499">
    <property type="entry name" value="Isochorismatase-like hydrolases"/>
    <property type="match status" value="1"/>
</dbReference>
<dbReference type="InterPro" id="IPR050272">
    <property type="entry name" value="Isochorismatase-like_hydrls"/>
</dbReference>
<keyword evidence="4" id="KW-1185">Reference proteome</keyword>
<evidence type="ECO:0000256" key="1">
    <source>
        <dbReference type="ARBA" id="ARBA00022801"/>
    </source>
</evidence>
<sequence>MIDMQEAFREPSSGWAVEGYRSIEPVVSKLADSFGDRVVWTRFVRDPREDRAWAAYYDHWPSFRLPETDPAWALTLPVPEKAPVVTLPTFSKWGPELEGIVGDAPLVMCGVATECCVFGTAFAAADAGRGVTVVADACAGASVALHEQALVLLGQLSPLVTVTTSDRLG</sequence>
<dbReference type="CDD" id="cd00431">
    <property type="entry name" value="cysteine_hydrolases"/>
    <property type="match status" value="1"/>
</dbReference>
<dbReference type="PANTHER" id="PTHR43540:SF6">
    <property type="entry name" value="ISOCHORISMATASE-LIKE DOMAIN-CONTAINING PROTEIN"/>
    <property type="match status" value="1"/>
</dbReference>
<reference evidence="3 4" key="1">
    <citation type="submission" date="2023-05" db="EMBL/GenBank/DDBJ databases">
        <title>Draft genome sequence of Streptomyces sp. B-S-A6 isolated from a cave soil in Thailand.</title>
        <authorList>
            <person name="Chamroensaksri N."/>
            <person name="Muangham S."/>
        </authorList>
    </citation>
    <scope>NUCLEOTIDE SEQUENCE [LARGE SCALE GENOMIC DNA]</scope>
    <source>
        <strain evidence="3 4">B-S-A6</strain>
    </source>
</reference>
<dbReference type="GO" id="GO:0016787">
    <property type="term" value="F:hydrolase activity"/>
    <property type="evidence" value="ECO:0007669"/>
    <property type="project" value="UniProtKB-KW"/>
</dbReference>
<evidence type="ECO:0000313" key="3">
    <source>
        <dbReference type="EMBL" id="MDI3408962.1"/>
    </source>
</evidence>
<evidence type="ECO:0000313" key="4">
    <source>
        <dbReference type="Proteomes" id="UP001223978"/>
    </source>
</evidence>
<dbReference type="Pfam" id="PF00857">
    <property type="entry name" value="Isochorismatase"/>
    <property type="match status" value="1"/>
</dbReference>
<keyword evidence="1 3" id="KW-0378">Hydrolase</keyword>
<dbReference type="InterPro" id="IPR000868">
    <property type="entry name" value="Isochorismatase-like_dom"/>
</dbReference>
<comment type="caution">
    <text evidence="3">The sequence shown here is derived from an EMBL/GenBank/DDBJ whole genome shotgun (WGS) entry which is preliminary data.</text>
</comment>
<dbReference type="Proteomes" id="UP001223978">
    <property type="component" value="Unassembled WGS sequence"/>
</dbReference>
<organism evidence="3 4">
    <name type="scientific">Streptomyces cavernicola</name>
    <dbReference type="NCBI Taxonomy" id="3043613"/>
    <lineage>
        <taxon>Bacteria</taxon>
        <taxon>Bacillati</taxon>
        <taxon>Actinomycetota</taxon>
        <taxon>Actinomycetes</taxon>
        <taxon>Kitasatosporales</taxon>
        <taxon>Streptomycetaceae</taxon>
        <taxon>Streptomyces</taxon>
    </lineage>
</organism>